<dbReference type="RefSeq" id="WP_190253713.1">
    <property type="nucleotide sequence ID" value="NZ_BMPI01000035.1"/>
</dbReference>
<dbReference type="InterPro" id="IPR034768">
    <property type="entry name" value="4FE4S_WBL"/>
</dbReference>
<sequence>MNQEWRLHAACRGTDPAMWDSPTYRSGADTRREVAAARVAMAYCATCPVWADCDDGALRRPPVGVIRAGRAYDGEGQPSKDCERCGEPILTRNRASARFCSVNCKNLTHYHAAQRERIAA</sequence>
<comment type="caution">
    <text evidence="2">The sequence shown here is derived from an EMBL/GenBank/DDBJ whole genome shotgun (WGS) entry which is preliminary data.</text>
</comment>
<dbReference type="Pfam" id="PF02467">
    <property type="entry name" value="Whib"/>
    <property type="match status" value="1"/>
</dbReference>
<gene>
    <name evidence="2" type="ORF">GCM10007977_064070</name>
</gene>
<reference evidence="2" key="1">
    <citation type="journal article" date="2014" name="Int. J. Syst. Evol. Microbiol.">
        <title>Complete genome sequence of Corynebacterium casei LMG S-19264T (=DSM 44701T), isolated from a smear-ripened cheese.</title>
        <authorList>
            <consortium name="US DOE Joint Genome Institute (JGI-PGF)"/>
            <person name="Walter F."/>
            <person name="Albersmeier A."/>
            <person name="Kalinowski J."/>
            <person name="Ruckert C."/>
        </authorList>
    </citation>
    <scope>NUCLEOTIDE SEQUENCE</scope>
    <source>
        <strain evidence="2">JCM 19831</strain>
    </source>
</reference>
<reference evidence="2" key="2">
    <citation type="submission" date="2020-09" db="EMBL/GenBank/DDBJ databases">
        <authorList>
            <person name="Sun Q."/>
            <person name="Ohkuma M."/>
        </authorList>
    </citation>
    <scope>NUCLEOTIDE SEQUENCE</scope>
    <source>
        <strain evidence="2">JCM 19831</strain>
    </source>
</reference>
<name>A0A917X1P3_9ACTN</name>
<keyword evidence="3" id="KW-1185">Reference proteome</keyword>
<evidence type="ECO:0000259" key="1">
    <source>
        <dbReference type="PROSITE" id="PS51674"/>
    </source>
</evidence>
<organism evidence="2 3">
    <name type="scientific">Dactylosporangium sucinum</name>
    <dbReference type="NCBI Taxonomy" id="1424081"/>
    <lineage>
        <taxon>Bacteria</taxon>
        <taxon>Bacillati</taxon>
        <taxon>Actinomycetota</taxon>
        <taxon>Actinomycetes</taxon>
        <taxon>Micromonosporales</taxon>
        <taxon>Micromonosporaceae</taxon>
        <taxon>Dactylosporangium</taxon>
    </lineage>
</organism>
<evidence type="ECO:0000313" key="2">
    <source>
        <dbReference type="EMBL" id="GGM53670.1"/>
    </source>
</evidence>
<accession>A0A917X1P3</accession>
<protein>
    <recommendedName>
        <fullName evidence="1">4Fe-4S Wbl-type domain-containing protein</fullName>
    </recommendedName>
</protein>
<dbReference type="EMBL" id="BMPI01000035">
    <property type="protein sequence ID" value="GGM53670.1"/>
    <property type="molecule type" value="Genomic_DNA"/>
</dbReference>
<feature type="domain" description="4Fe-4S Wbl-type" evidence="1">
    <location>
        <begin position="10"/>
        <end position="77"/>
    </location>
</feature>
<dbReference type="Proteomes" id="UP000642070">
    <property type="component" value="Unassembled WGS sequence"/>
</dbReference>
<dbReference type="AlphaFoldDB" id="A0A917X1P3"/>
<proteinExistence type="predicted"/>
<dbReference type="PROSITE" id="PS51674">
    <property type="entry name" value="4FE4S_WBL"/>
    <property type="match status" value="1"/>
</dbReference>
<evidence type="ECO:0000313" key="3">
    <source>
        <dbReference type="Proteomes" id="UP000642070"/>
    </source>
</evidence>